<protein>
    <submittedName>
        <fullName evidence="3">Uncharacterized protein</fullName>
    </submittedName>
</protein>
<sequence length="499" mass="51499">MHASVIMKLALLGLQFAVGSALTPTQDRTLDWNTMLDGSLGAMPAMVLISHGALAALNNSTPSLASRSETSSSPASPSGAPANQDKDNGAVLAGFIGTAIAAPLKIEQGGMLKGICQTLVGGATAMASTVIGQEVGRGIYGTNSSAADIEEGMVPGAFISGPIGGYVGAQLGTSLCEIGAANITEFLKDLTDIEREMARATLDQGLPQIINAAMQDLGVEPARAVSFANHMVQGLRYMHLNGPANSLEHMTRELTRNAAQLATSLADGTTALTSPAIGALAASGTVNGAALGLPAVAPAAPGVMAAAPALGALQVLSGQMTHVLSFAGSLSAAAGSTPQAYLAAETLQNGLSQAAADVASHPSKPGLRVVTKEGIHKAGKLASTFLDTLDRVRPIQGQCKAKGHTSTATAIVTRVQVNTVTRKHTRTITREHTSTATIHDRPWRISTVTETETKTETKTKKKYKTKWTTWTEYETVTESAAPVAPTSKYRPCPYPGQIC</sequence>
<evidence type="ECO:0000313" key="4">
    <source>
        <dbReference type="Proteomes" id="UP001521222"/>
    </source>
</evidence>
<reference evidence="3 4" key="1">
    <citation type="submission" date="2024-02" db="EMBL/GenBank/DDBJ databases">
        <title>De novo assembly and annotation of 12 fungi associated with fruit tree decline syndrome in Ontario, Canada.</title>
        <authorList>
            <person name="Sulman M."/>
            <person name="Ellouze W."/>
            <person name="Ilyukhin E."/>
        </authorList>
    </citation>
    <scope>NUCLEOTIDE SEQUENCE [LARGE SCALE GENOMIC DNA]</scope>
    <source>
        <strain evidence="3 4">M97-236</strain>
    </source>
</reference>
<feature type="region of interest" description="Disordered" evidence="1">
    <location>
        <begin position="63"/>
        <end position="84"/>
    </location>
</feature>
<evidence type="ECO:0000313" key="3">
    <source>
        <dbReference type="EMBL" id="KAL1602970.1"/>
    </source>
</evidence>
<evidence type="ECO:0000256" key="1">
    <source>
        <dbReference type="SAM" id="MobiDB-lite"/>
    </source>
</evidence>
<feature type="chain" id="PRO_5046774049" evidence="2">
    <location>
        <begin position="22"/>
        <end position="499"/>
    </location>
</feature>
<evidence type="ECO:0000256" key="2">
    <source>
        <dbReference type="SAM" id="SignalP"/>
    </source>
</evidence>
<feature type="compositionally biased region" description="Low complexity" evidence="1">
    <location>
        <begin position="63"/>
        <end position="82"/>
    </location>
</feature>
<dbReference type="Proteomes" id="UP001521222">
    <property type="component" value="Unassembled WGS sequence"/>
</dbReference>
<feature type="signal peptide" evidence="2">
    <location>
        <begin position="1"/>
        <end position="21"/>
    </location>
</feature>
<name>A0ABR3REV4_9PLEO</name>
<gene>
    <name evidence="3" type="ORF">SLS59_004626</name>
</gene>
<keyword evidence="4" id="KW-1185">Reference proteome</keyword>
<proteinExistence type="predicted"/>
<keyword evidence="2" id="KW-0732">Signal</keyword>
<accession>A0ABR3REV4</accession>
<organism evidence="3 4">
    <name type="scientific">Nothophoma quercina</name>
    <dbReference type="NCBI Taxonomy" id="749835"/>
    <lineage>
        <taxon>Eukaryota</taxon>
        <taxon>Fungi</taxon>
        <taxon>Dikarya</taxon>
        <taxon>Ascomycota</taxon>
        <taxon>Pezizomycotina</taxon>
        <taxon>Dothideomycetes</taxon>
        <taxon>Pleosporomycetidae</taxon>
        <taxon>Pleosporales</taxon>
        <taxon>Pleosporineae</taxon>
        <taxon>Didymellaceae</taxon>
        <taxon>Nothophoma</taxon>
    </lineage>
</organism>
<dbReference type="EMBL" id="JAKIXB020000013">
    <property type="protein sequence ID" value="KAL1602970.1"/>
    <property type="molecule type" value="Genomic_DNA"/>
</dbReference>
<comment type="caution">
    <text evidence="3">The sequence shown here is derived from an EMBL/GenBank/DDBJ whole genome shotgun (WGS) entry which is preliminary data.</text>
</comment>